<protein>
    <submittedName>
        <fullName evidence="2">Uncharacterized protein</fullName>
    </submittedName>
</protein>
<sequence>MQPEADAASQVPATDPEQDAWQRLVTLEGCLEYQAGQVTQILDSLNELRQFVEQHVVNSVPHDPRPTAVQPAADAQTPALAAPISAQPPMRIRDRLRPAPPDSFDGEREKGRAFINSCDLYMSLAPVRATLERLWAHTKLARGDPKYIKECTK</sequence>
<name>A0A9P3PYV2_LYOSH</name>
<keyword evidence="3" id="KW-1185">Reference proteome</keyword>
<feature type="region of interest" description="Disordered" evidence="1">
    <location>
        <begin position="59"/>
        <end position="108"/>
    </location>
</feature>
<dbReference type="AlphaFoldDB" id="A0A9P3PYV2"/>
<feature type="compositionally biased region" description="Low complexity" evidence="1">
    <location>
        <begin position="71"/>
        <end position="83"/>
    </location>
</feature>
<gene>
    <name evidence="2" type="ORF">LshimejAT787_1600030</name>
</gene>
<dbReference type="Proteomes" id="UP001063166">
    <property type="component" value="Unassembled WGS sequence"/>
</dbReference>
<organism evidence="2 3">
    <name type="scientific">Lyophyllum shimeji</name>
    <name type="common">Hon-shimeji</name>
    <name type="synonym">Tricholoma shimeji</name>
    <dbReference type="NCBI Taxonomy" id="47721"/>
    <lineage>
        <taxon>Eukaryota</taxon>
        <taxon>Fungi</taxon>
        <taxon>Dikarya</taxon>
        <taxon>Basidiomycota</taxon>
        <taxon>Agaricomycotina</taxon>
        <taxon>Agaricomycetes</taxon>
        <taxon>Agaricomycetidae</taxon>
        <taxon>Agaricales</taxon>
        <taxon>Tricholomatineae</taxon>
        <taxon>Lyophyllaceae</taxon>
        <taxon>Lyophyllum</taxon>
    </lineage>
</organism>
<evidence type="ECO:0000256" key="1">
    <source>
        <dbReference type="SAM" id="MobiDB-lite"/>
    </source>
</evidence>
<dbReference type="EMBL" id="BRPK01000016">
    <property type="protein sequence ID" value="GLB44073.1"/>
    <property type="molecule type" value="Genomic_DNA"/>
</dbReference>
<evidence type="ECO:0000313" key="2">
    <source>
        <dbReference type="EMBL" id="GLB44073.1"/>
    </source>
</evidence>
<accession>A0A9P3PYV2</accession>
<dbReference type="OrthoDB" id="2425918at2759"/>
<evidence type="ECO:0000313" key="3">
    <source>
        <dbReference type="Proteomes" id="UP001063166"/>
    </source>
</evidence>
<comment type="caution">
    <text evidence="2">The sequence shown here is derived from an EMBL/GenBank/DDBJ whole genome shotgun (WGS) entry which is preliminary data.</text>
</comment>
<proteinExistence type="predicted"/>
<reference evidence="2" key="1">
    <citation type="submission" date="2022-07" db="EMBL/GenBank/DDBJ databases">
        <title>The genome of Lyophyllum shimeji provides insight into the initial evolution of ectomycorrhizal fungal genome.</title>
        <authorList>
            <person name="Kobayashi Y."/>
            <person name="Shibata T."/>
            <person name="Hirakawa H."/>
            <person name="Shigenobu S."/>
            <person name="Nishiyama T."/>
            <person name="Yamada A."/>
            <person name="Hasebe M."/>
            <person name="Kawaguchi M."/>
        </authorList>
    </citation>
    <scope>NUCLEOTIDE SEQUENCE</scope>
    <source>
        <strain evidence="2">AT787</strain>
    </source>
</reference>